<reference evidence="1 2" key="1">
    <citation type="submission" date="2017-09" db="EMBL/GenBank/DDBJ databases">
        <title>Complete Genome sequence of Lysobacter capsici KNU-15.</title>
        <authorList>
            <person name="Kim M.-C."/>
            <person name="Yi H."/>
            <person name="Lee D.-W."/>
            <person name="Shin J.-H."/>
        </authorList>
    </citation>
    <scope>NUCLEOTIDE SEQUENCE [LARGE SCALE GENOMIC DNA]</scope>
    <source>
        <strain evidence="1 2">KNU-15</strain>
    </source>
</reference>
<dbReference type="RefSeq" id="WP_096481420.1">
    <property type="nucleotide sequence ID" value="NZ_CP023466.1"/>
</dbReference>
<gene>
    <name evidence="1" type="ORF">CNN82_28640</name>
</gene>
<dbReference type="EMBL" id="CP023466">
    <property type="protein sequence ID" value="ATE80184.1"/>
    <property type="molecule type" value="Genomic_DNA"/>
</dbReference>
<proteinExistence type="predicted"/>
<evidence type="ECO:0000313" key="2">
    <source>
        <dbReference type="Proteomes" id="UP000218385"/>
    </source>
</evidence>
<dbReference type="Proteomes" id="UP000218385">
    <property type="component" value="Chromosome"/>
</dbReference>
<dbReference type="AlphaFoldDB" id="A0AB33EIR6"/>
<sequence>MPHIPEFNAADWIAQNTEGGLYISVEARQAVADFTTMWNFFESTLCDNQASIAAFEQAVERYEPTEVSVEALKACLAFWSFRYRTHDGLSERFDGLCFRQRDRRDYVEKVLLGKVEGAKEELLALLIIVYRLRNNLFHGLKTLEMLNDQVENLRNASRCMAAAMEAIPSRLLLMRRRREPPNQER</sequence>
<accession>A0AB33EIR6</accession>
<evidence type="ECO:0000313" key="1">
    <source>
        <dbReference type="EMBL" id="ATE80184.1"/>
    </source>
</evidence>
<name>A0AB33EIR6_9PSED</name>
<organism evidence="1 2">
    <name type="scientific">Pseudomonas frederiksbergensis</name>
    <dbReference type="NCBI Taxonomy" id="104087"/>
    <lineage>
        <taxon>Bacteria</taxon>
        <taxon>Pseudomonadati</taxon>
        <taxon>Pseudomonadota</taxon>
        <taxon>Gammaproteobacteria</taxon>
        <taxon>Pseudomonadales</taxon>
        <taxon>Pseudomonadaceae</taxon>
        <taxon>Pseudomonas</taxon>
    </lineage>
</organism>
<protein>
    <recommendedName>
        <fullName evidence="3">Apea-like HEPN domain-containing protein</fullName>
    </recommendedName>
</protein>
<evidence type="ECO:0008006" key="3">
    <source>
        <dbReference type="Google" id="ProtNLM"/>
    </source>
</evidence>